<reference evidence="1" key="1">
    <citation type="submission" date="2019-08" db="EMBL/GenBank/DDBJ databases">
        <title>The complete genome of Acinetobacter defluvii strain WCHAD010030.</title>
        <authorList>
            <person name="Hu Y."/>
            <person name="Qin J."/>
            <person name="Feng Y."/>
            <person name="Zong Z."/>
        </authorList>
    </citation>
    <scope>NUCLEOTIDE SEQUENCE</scope>
    <source>
        <strain evidence="1">WCHA30</strain>
    </source>
</reference>
<evidence type="ECO:0000313" key="1">
    <source>
        <dbReference type="EMBL" id="AWL29474.1"/>
    </source>
</evidence>
<dbReference type="RefSeq" id="WP_065994594.1">
    <property type="nucleotide sequence ID" value="NZ_CP029397.2"/>
</dbReference>
<organism evidence="1 2">
    <name type="scientific">Acinetobacter defluvii</name>
    <dbReference type="NCBI Taxonomy" id="1871111"/>
    <lineage>
        <taxon>Bacteria</taxon>
        <taxon>Pseudomonadati</taxon>
        <taxon>Pseudomonadota</taxon>
        <taxon>Gammaproteobacteria</taxon>
        <taxon>Moraxellales</taxon>
        <taxon>Moraxellaceae</taxon>
        <taxon>Acinetobacter</taxon>
    </lineage>
</organism>
<sequence length="205" mass="24157">MTIKKVSSIDKLEELGRIRLSKTFFMRDFLYSEIANWYGIQNFPDHPDIAIRTGTQLCEQLLEPLQDKFGRLEIRSAYRSPAVNQLGNENNHNCGNNESNYASHIWDYPNEHDYGATACIVIPSLIELIEKDTANWKQIAYWIHNHLPYSHMQFFKRKDTFCAFNLSWHEQPRKEIYSFITGYKGNLKVTPEPNPEYEKFYPDLI</sequence>
<evidence type="ECO:0008006" key="3">
    <source>
        <dbReference type="Google" id="ProtNLM"/>
    </source>
</evidence>
<gene>
    <name evidence="1" type="ORF">DJ533_13250</name>
</gene>
<proteinExistence type="predicted"/>
<evidence type="ECO:0000313" key="2">
    <source>
        <dbReference type="Proteomes" id="UP000245977"/>
    </source>
</evidence>
<dbReference type="InterPro" id="IPR009045">
    <property type="entry name" value="Zn_M74/Hedgehog-like"/>
</dbReference>
<accession>A0A2S2FEV3</accession>
<protein>
    <recommendedName>
        <fullName evidence="3">Peptidase M15</fullName>
    </recommendedName>
</protein>
<name>A0A2S2FEV3_9GAMM</name>
<dbReference type="Proteomes" id="UP000245977">
    <property type="component" value="Chromosome"/>
</dbReference>
<dbReference type="KEGG" id="adv:DJ533_13250"/>
<dbReference type="EMBL" id="CP029397">
    <property type="protein sequence ID" value="AWL29474.1"/>
    <property type="molecule type" value="Genomic_DNA"/>
</dbReference>
<dbReference type="SUPFAM" id="SSF55166">
    <property type="entry name" value="Hedgehog/DD-peptidase"/>
    <property type="match status" value="1"/>
</dbReference>
<dbReference type="AlphaFoldDB" id="A0A2S2FEV3"/>
<keyword evidence="2" id="KW-1185">Reference proteome</keyword>
<dbReference type="OrthoDB" id="7171572at2"/>